<gene>
    <name evidence="2" type="ORF">SAMN04488135_10394</name>
</gene>
<dbReference type="RefSeq" id="WP_084135836.1">
    <property type="nucleotide sequence ID" value="NZ_FQXE01000003.1"/>
</dbReference>
<keyword evidence="3" id="KW-1185">Reference proteome</keyword>
<name>A0A1M5SJ42_9BURK</name>
<dbReference type="SUPFAM" id="SSF54909">
    <property type="entry name" value="Dimeric alpha+beta barrel"/>
    <property type="match status" value="1"/>
</dbReference>
<dbReference type="GO" id="GO:0004497">
    <property type="term" value="F:monooxygenase activity"/>
    <property type="evidence" value="ECO:0007669"/>
    <property type="project" value="UniProtKB-KW"/>
</dbReference>
<dbReference type="PANTHER" id="PTHR33336">
    <property type="entry name" value="QUINOL MONOOXYGENASE YGIN-RELATED"/>
    <property type="match status" value="1"/>
</dbReference>
<dbReference type="InterPro" id="IPR011008">
    <property type="entry name" value="Dimeric_a/b-barrel"/>
</dbReference>
<reference evidence="2 3" key="1">
    <citation type="submission" date="2016-11" db="EMBL/GenBank/DDBJ databases">
        <authorList>
            <person name="Jaros S."/>
            <person name="Januszkiewicz K."/>
            <person name="Wedrychowicz H."/>
        </authorList>
    </citation>
    <scope>NUCLEOTIDE SEQUENCE [LARGE SCALE GENOMIC DNA]</scope>
    <source>
        <strain evidence="2 3">CGMCC 1.10190</strain>
    </source>
</reference>
<dbReference type="GO" id="GO:0005829">
    <property type="term" value="C:cytosol"/>
    <property type="evidence" value="ECO:0007669"/>
    <property type="project" value="TreeGrafter"/>
</dbReference>
<proteinExistence type="predicted"/>
<dbReference type="OrthoDB" id="9812192at2"/>
<dbReference type="Pfam" id="PF03992">
    <property type="entry name" value="ABM"/>
    <property type="match status" value="1"/>
</dbReference>
<dbReference type="InterPro" id="IPR007138">
    <property type="entry name" value="ABM_dom"/>
</dbReference>
<keyword evidence="2" id="KW-0560">Oxidoreductase</keyword>
<protein>
    <submittedName>
        <fullName evidence="2">Quinol monooxygenase YgiN</fullName>
    </submittedName>
</protein>
<dbReference type="PROSITE" id="PS51725">
    <property type="entry name" value="ABM"/>
    <property type="match status" value="1"/>
</dbReference>
<organism evidence="2 3">
    <name type="scientific">Pollutimonas bauzanensis</name>
    <dbReference type="NCBI Taxonomy" id="658167"/>
    <lineage>
        <taxon>Bacteria</taxon>
        <taxon>Pseudomonadati</taxon>
        <taxon>Pseudomonadota</taxon>
        <taxon>Betaproteobacteria</taxon>
        <taxon>Burkholderiales</taxon>
        <taxon>Alcaligenaceae</taxon>
        <taxon>Pollutimonas</taxon>
    </lineage>
</organism>
<dbReference type="InterPro" id="IPR050744">
    <property type="entry name" value="AI-2_Isomerase_LsrG"/>
</dbReference>
<evidence type="ECO:0000259" key="1">
    <source>
        <dbReference type="PROSITE" id="PS51725"/>
    </source>
</evidence>
<sequence length="114" mass="12806">MTVRPSTALPPSMYIVIVTFEIHSADFGKFLLLLRENARTSLKLEPGCHQFDVCADLAQENTVVLYEVYESEEAFDAHLSMPHFKAFDDLVKNMVRGKSIRKLARLEPGGSPAH</sequence>
<dbReference type="EMBL" id="FQXE01000003">
    <property type="protein sequence ID" value="SHH38574.1"/>
    <property type="molecule type" value="Genomic_DNA"/>
</dbReference>
<accession>A0A1M5SJ42</accession>
<dbReference type="Gene3D" id="3.30.70.100">
    <property type="match status" value="1"/>
</dbReference>
<evidence type="ECO:0000313" key="2">
    <source>
        <dbReference type="EMBL" id="SHH38574.1"/>
    </source>
</evidence>
<evidence type="ECO:0000313" key="3">
    <source>
        <dbReference type="Proteomes" id="UP000184226"/>
    </source>
</evidence>
<dbReference type="AlphaFoldDB" id="A0A1M5SJ42"/>
<feature type="domain" description="ABM" evidence="1">
    <location>
        <begin position="14"/>
        <end position="103"/>
    </location>
</feature>
<dbReference type="PANTHER" id="PTHR33336:SF1">
    <property type="entry name" value="(4S)-4-HYDROXY-5-PHOSPHONOOXYPENTANE-2,3-DIONE ISOMERASE"/>
    <property type="match status" value="1"/>
</dbReference>
<keyword evidence="2" id="KW-0503">Monooxygenase</keyword>
<dbReference type="STRING" id="658167.SAMN04488135_10394"/>
<dbReference type="Proteomes" id="UP000184226">
    <property type="component" value="Unassembled WGS sequence"/>
</dbReference>